<reference evidence="1" key="1">
    <citation type="submission" date="2022-05" db="EMBL/GenBank/DDBJ databases">
        <title>Comparative Genomics of Spacecraft Associated Microbes.</title>
        <authorList>
            <person name="Tran M.T."/>
            <person name="Wright A."/>
            <person name="Seuylemezian A."/>
            <person name="Eisen J."/>
            <person name="Coil D."/>
        </authorList>
    </citation>
    <scope>NUCLEOTIDE SEQUENCE</scope>
    <source>
        <strain evidence="1">FAIRING 10M-2.2</strain>
    </source>
</reference>
<organism evidence="1 2">
    <name type="scientific">Bacillus cytotoxicus</name>
    <dbReference type="NCBI Taxonomy" id="580165"/>
    <lineage>
        <taxon>Bacteria</taxon>
        <taxon>Bacillati</taxon>
        <taxon>Bacillota</taxon>
        <taxon>Bacilli</taxon>
        <taxon>Bacillales</taxon>
        <taxon>Bacillaceae</taxon>
        <taxon>Bacillus</taxon>
        <taxon>Bacillus cereus group</taxon>
    </lineage>
</organism>
<sequence length="49" mass="5724">MMDLRMYPTSVLKDALLFIGNDRNVVIATLRTAIQKEILRRQELGIQDY</sequence>
<name>A0ACC6AE18_9BACI</name>
<proteinExistence type="predicted"/>
<protein>
    <submittedName>
        <fullName evidence="1">Uncharacterized protein</fullName>
    </submittedName>
</protein>
<gene>
    <name evidence="1" type="ORF">M3215_22765</name>
</gene>
<dbReference type="Proteomes" id="UP001202289">
    <property type="component" value="Unassembled WGS sequence"/>
</dbReference>
<evidence type="ECO:0000313" key="1">
    <source>
        <dbReference type="EMBL" id="MCM3738519.1"/>
    </source>
</evidence>
<comment type="caution">
    <text evidence="1">The sequence shown here is derived from an EMBL/GenBank/DDBJ whole genome shotgun (WGS) entry which is preliminary data.</text>
</comment>
<accession>A0ACC6AE18</accession>
<dbReference type="EMBL" id="JAMBOP010000049">
    <property type="protein sequence ID" value="MCM3738519.1"/>
    <property type="molecule type" value="Genomic_DNA"/>
</dbReference>
<evidence type="ECO:0000313" key="2">
    <source>
        <dbReference type="Proteomes" id="UP001202289"/>
    </source>
</evidence>
<keyword evidence="2" id="KW-1185">Reference proteome</keyword>